<dbReference type="Proteomes" id="UP001460270">
    <property type="component" value="Unassembled WGS sequence"/>
</dbReference>
<keyword evidence="7" id="KW-1185">Reference proteome</keyword>
<keyword evidence="4" id="KW-0238">DNA-binding</keyword>
<protein>
    <recommendedName>
        <fullName evidence="5">THAP-type domain-containing protein</fullName>
    </recommendedName>
</protein>
<proteinExistence type="predicted"/>
<evidence type="ECO:0000256" key="3">
    <source>
        <dbReference type="ARBA" id="ARBA00022833"/>
    </source>
</evidence>
<dbReference type="EMBL" id="JBBPFD010000010">
    <property type="protein sequence ID" value="KAK7909917.1"/>
    <property type="molecule type" value="Genomic_DNA"/>
</dbReference>
<evidence type="ECO:0000313" key="7">
    <source>
        <dbReference type="Proteomes" id="UP001460270"/>
    </source>
</evidence>
<evidence type="ECO:0000256" key="1">
    <source>
        <dbReference type="ARBA" id="ARBA00022723"/>
    </source>
</evidence>
<evidence type="ECO:0000256" key="4">
    <source>
        <dbReference type="ARBA" id="ARBA00023125"/>
    </source>
</evidence>
<evidence type="ECO:0000313" key="6">
    <source>
        <dbReference type="EMBL" id="KAK7909917.1"/>
    </source>
</evidence>
<reference evidence="7" key="1">
    <citation type="submission" date="2024-04" db="EMBL/GenBank/DDBJ databases">
        <title>Salinicola lusitanus LLJ914,a marine bacterium isolated from the Okinawa Trough.</title>
        <authorList>
            <person name="Li J."/>
        </authorList>
    </citation>
    <scope>NUCLEOTIDE SEQUENCE [LARGE SCALE GENOMIC DNA]</scope>
</reference>
<comment type="caution">
    <text evidence="6">The sequence shown here is derived from an EMBL/GenBank/DDBJ whole genome shotgun (WGS) entry which is preliminary data.</text>
</comment>
<evidence type="ECO:0000259" key="5">
    <source>
        <dbReference type="Pfam" id="PF05485"/>
    </source>
</evidence>
<organism evidence="6 7">
    <name type="scientific">Mugilogobius chulae</name>
    <name type="common">yellowstripe goby</name>
    <dbReference type="NCBI Taxonomy" id="88201"/>
    <lineage>
        <taxon>Eukaryota</taxon>
        <taxon>Metazoa</taxon>
        <taxon>Chordata</taxon>
        <taxon>Craniata</taxon>
        <taxon>Vertebrata</taxon>
        <taxon>Euteleostomi</taxon>
        <taxon>Actinopterygii</taxon>
        <taxon>Neopterygii</taxon>
        <taxon>Teleostei</taxon>
        <taxon>Neoteleostei</taxon>
        <taxon>Acanthomorphata</taxon>
        <taxon>Gobiaria</taxon>
        <taxon>Gobiiformes</taxon>
        <taxon>Gobioidei</taxon>
        <taxon>Gobiidae</taxon>
        <taxon>Gobionellinae</taxon>
        <taxon>Mugilogobius</taxon>
    </lineage>
</organism>
<keyword evidence="3" id="KW-0862">Zinc</keyword>
<feature type="domain" description="THAP-type" evidence="5">
    <location>
        <begin position="7"/>
        <end position="57"/>
    </location>
</feature>
<name>A0AAW0NVE6_9GOBI</name>
<keyword evidence="1" id="KW-0479">Metal-binding</keyword>
<keyword evidence="2" id="KW-0863">Zinc-finger</keyword>
<sequence length="86" mass="9880">MSEITRRRRMAWIAAIRRPDFTFDKIPKTAKVCSLHFHTGKPAYEMYTSDPDWAPSLNLGYTVTPSAPPNHSILMQQIIPHAKDKK</sequence>
<accession>A0AAW0NVE6</accession>
<evidence type="ECO:0000256" key="2">
    <source>
        <dbReference type="ARBA" id="ARBA00022771"/>
    </source>
</evidence>
<dbReference type="GO" id="GO:0003677">
    <property type="term" value="F:DNA binding"/>
    <property type="evidence" value="ECO:0007669"/>
    <property type="project" value="UniProtKB-KW"/>
</dbReference>
<dbReference type="AlphaFoldDB" id="A0AAW0NVE6"/>
<dbReference type="SUPFAM" id="SSF57716">
    <property type="entry name" value="Glucocorticoid receptor-like (DNA-binding domain)"/>
    <property type="match status" value="1"/>
</dbReference>
<dbReference type="Pfam" id="PF05485">
    <property type="entry name" value="THAP"/>
    <property type="match status" value="1"/>
</dbReference>
<dbReference type="GO" id="GO:0008270">
    <property type="term" value="F:zinc ion binding"/>
    <property type="evidence" value="ECO:0007669"/>
    <property type="project" value="UniProtKB-KW"/>
</dbReference>
<dbReference type="InterPro" id="IPR006612">
    <property type="entry name" value="THAP_Znf"/>
</dbReference>
<gene>
    <name evidence="6" type="ORF">WMY93_014601</name>
</gene>